<gene>
    <name evidence="7" type="ORF">MOP44_21165</name>
</gene>
<accession>A0A9J7BJI8</accession>
<dbReference type="PANTHER" id="PTHR12128:SF66">
    <property type="entry name" value="4-HYDROXY-2-OXOGLUTARATE ALDOLASE, MITOCHONDRIAL"/>
    <property type="match status" value="1"/>
</dbReference>
<dbReference type="PROSITE" id="PS00665">
    <property type="entry name" value="DHDPS_1"/>
    <property type="match status" value="1"/>
</dbReference>
<evidence type="ECO:0000313" key="8">
    <source>
        <dbReference type="Proteomes" id="UP001059380"/>
    </source>
</evidence>
<evidence type="ECO:0000313" key="7">
    <source>
        <dbReference type="EMBL" id="UWZ83068.1"/>
    </source>
</evidence>
<dbReference type="InterPro" id="IPR020624">
    <property type="entry name" value="Schiff_base-form_aldolases_CS"/>
</dbReference>
<dbReference type="RefSeq" id="WP_260792401.1">
    <property type="nucleotide sequence ID" value="NZ_CP093313.1"/>
</dbReference>
<dbReference type="GO" id="GO:0008840">
    <property type="term" value="F:4-hydroxy-tetrahydrodipicolinate synthase activity"/>
    <property type="evidence" value="ECO:0007669"/>
    <property type="project" value="TreeGrafter"/>
</dbReference>
<sequence length="351" mass="37547">MLLEGIFAAAPTPFYSDERVYFRKIEHNMARYSRSLLSGMVVLGSTGEAVELTDAESREVLRVAAEATAPEKVLIAGVGRESVRATVELAEAAAEAEYDAVLVRTPTYYAPLMTTAAVLHYYRSVADRSPLPVILYHIPKFVPYPFPVEVIAELAHHPNIIGTKDSTGSVDRIKALVEATKNAPKRTVPVTTVFEAVTGRMMKPKTEAAGGFVPATELGGGVAVAVAPPAPQIKTRTKEVGFQVLTGSPSSLLESLEAGANGSVLGFAACAPQACQEIYLAWKDHDKPLAAEKQKRIAGPSQRIAGALGIPGIKYGCDFNGYYGGRARSPLLPLTADEKAEVERLLAEIRN</sequence>
<evidence type="ECO:0000256" key="3">
    <source>
        <dbReference type="ARBA" id="ARBA00023270"/>
    </source>
</evidence>
<dbReference type="Gene3D" id="3.20.20.70">
    <property type="entry name" value="Aldolase class I"/>
    <property type="match status" value="1"/>
</dbReference>
<dbReference type="InterPro" id="IPR013785">
    <property type="entry name" value="Aldolase_TIM"/>
</dbReference>
<dbReference type="AlphaFoldDB" id="A0A9J7BJI8"/>
<proteinExistence type="inferred from homology"/>
<evidence type="ECO:0000256" key="1">
    <source>
        <dbReference type="ARBA" id="ARBA00007592"/>
    </source>
</evidence>
<feature type="active site" description="Proton donor/acceptor" evidence="5">
    <location>
        <position position="136"/>
    </location>
</feature>
<feature type="active site" description="Schiff-base intermediate with substrate" evidence="5">
    <location>
        <position position="164"/>
    </location>
</feature>
<protein>
    <submittedName>
        <fullName evidence="7">Dihydrodipicolinate synthase family protein</fullName>
    </submittedName>
</protein>
<dbReference type="PANTHER" id="PTHR12128">
    <property type="entry name" value="DIHYDRODIPICOLINATE SYNTHASE"/>
    <property type="match status" value="1"/>
</dbReference>
<dbReference type="InterPro" id="IPR002220">
    <property type="entry name" value="DapA-like"/>
</dbReference>
<evidence type="ECO:0000256" key="2">
    <source>
        <dbReference type="ARBA" id="ARBA00023239"/>
    </source>
</evidence>
<comment type="similarity">
    <text evidence="1 4">Belongs to the DapA family.</text>
</comment>
<dbReference type="Proteomes" id="UP001059380">
    <property type="component" value="Chromosome"/>
</dbReference>
<dbReference type="KEGG" id="orp:MOP44_21165"/>
<keyword evidence="8" id="KW-1185">Reference proteome</keyword>
<organism evidence="7 8">
    <name type="scientific">Occallatibacter riparius</name>
    <dbReference type="NCBI Taxonomy" id="1002689"/>
    <lineage>
        <taxon>Bacteria</taxon>
        <taxon>Pseudomonadati</taxon>
        <taxon>Acidobacteriota</taxon>
        <taxon>Terriglobia</taxon>
        <taxon>Terriglobales</taxon>
        <taxon>Acidobacteriaceae</taxon>
        <taxon>Occallatibacter</taxon>
    </lineage>
</organism>
<evidence type="ECO:0000256" key="5">
    <source>
        <dbReference type="PIRSR" id="PIRSR001365-1"/>
    </source>
</evidence>
<name>A0A9J7BJI8_9BACT</name>
<dbReference type="PIRSF" id="PIRSF001365">
    <property type="entry name" value="DHDPS"/>
    <property type="match status" value="1"/>
</dbReference>
<dbReference type="EMBL" id="CP093313">
    <property type="protein sequence ID" value="UWZ83068.1"/>
    <property type="molecule type" value="Genomic_DNA"/>
</dbReference>
<evidence type="ECO:0000256" key="4">
    <source>
        <dbReference type="PIRNR" id="PIRNR001365"/>
    </source>
</evidence>
<dbReference type="PRINTS" id="PR00146">
    <property type="entry name" value="DHPICSNTHASE"/>
</dbReference>
<dbReference type="CDD" id="cd00408">
    <property type="entry name" value="DHDPS-like"/>
    <property type="match status" value="1"/>
</dbReference>
<evidence type="ECO:0000256" key="6">
    <source>
        <dbReference type="PIRSR" id="PIRSR001365-2"/>
    </source>
</evidence>
<dbReference type="Pfam" id="PF00701">
    <property type="entry name" value="DHDPS"/>
    <property type="match status" value="2"/>
</dbReference>
<keyword evidence="2 4" id="KW-0456">Lyase</keyword>
<feature type="binding site" evidence="6">
    <location>
        <position position="264"/>
    </location>
    <ligand>
        <name>pyruvate</name>
        <dbReference type="ChEBI" id="CHEBI:15361"/>
    </ligand>
</feature>
<feature type="binding site" evidence="6">
    <location>
        <position position="46"/>
    </location>
    <ligand>
        <name>pyruvate</name>
        <dbReference type="ChEBI" id="CHEBI:15361"/>
    </ligand>
</feature>
<dbReference type="SMART" id="SM01130">
    <property type="entry name" value="DHDPS"/>
    <property type="match status" value="1"/>
</dbReference>
<reference evidence="7" key="1">
    <citation type="submission" date="2021-04" db="EMBL/GenBank/DDBJ databases">
        <title>Phylogenetic analysis of Acidobacteriaceae.</title>
        <authorList>
            <person name="Qiu L."/>
            <person name="Zhang Q."/>
        </authorList>
    </citation>
    <scope>NUCLEOTIDE SEQUENCE</scope>
    <source>
        <strain evidence="7">DSM 25168</strain>
    </source>
</reference>
<keyword evidence="3" id="KW-0704">Schiff base</keyword>
<dbReference type="SUPFAM" id="SSF51569">
    <property type="entry name" value="Aldolase"/>
    <property type="match status" value="2"/>
</dbReference>